<sequence>MGTLQIGSTARIELDDMELEQLRVAMGVKLRCREMFAVSWTEQTQRGASEQSVLVGPGQPLLFSFDSCERPKTDRARVGELLGAASTLSGMRIETSPKPVRRSTRTDVGAAR</sequence>
<dbReference type="Pfam" id="PF25355">
    <property type="entry name" value="DUF7882"/>
    <property type="match status" value="1"/>
</dbReference>
<dbReference type="KEGG" id="lxy:O159_03660"/>
<evidence type="ECO:0000256" key="1">
    <source>
        <dbReference type="SAM" id="MobiDB-lite"/>
    </source>
</evidence>
<dbReference type="AlphaFoldDB" id="U3P498"/>
<evidence type="ECO:0000313" key="4">
    <source>
        <dbReference type="Proteomes" id="UP000016743"/>
    </source>
</evidence>
<dbReference type="EMBL" id="CP006734">
    <property type="protein sequence ID" value="AGW40581.1"/>
    <property type="molecule type" value="Genomic_DNA"/>
</dbReference>
<protein>
    <recommendedName>
        <fullName evidence="2">DUF7882 domain-containing protein</fullName>
    </recommendedName>
</protein>
<dbReference type="OrthoDB" id="5123855at2"/>
<gene>
    <name evidence="3" type="ORF">O159_03660</name>
</gene>
<dbReference type="InterPro" id="IPR057204">
    <property type="entry name" value="DUF7882"/>
</dbReference>
<dbReference type="PATRIC" id="fig|1389489.3.peg.348"/>
<evidence type="ECO:0000259" key="2">
    <source>
        <dbReference type="Pfam" id="PF25355"/>
    </source>
</evidence>
<name>U3P498_LEIXC</name>
<proteinExistence type="predicted"/>
<feature type="domain" description="DUF7882" evidence="2">
    <location>
        <begin position="1"/>
        <end position="93"/>
    </location>
</feature>
<dbReference type="RefSeq" id="WP_021754024.1">
    <property type="nucleotide sequence ID" value="NC_022438.1"/>
</dbReference>
<keyword evidence="4" id="KW-1185">Reference proteome</keyword>
<organism evidence="3 4">
    <name type="scientific">Leifsonia xyli subsp. cynodontis DSM 46306</name>
    <dbReference type="NCBI Taxonomy" id="1389489"/>
    <lineage>
        <taxon>Bacteria</taxon>
        <taxon>Bacillati</taxon>
        <taxon>Actinomycetota</taxon>
        <taxon>Actinomycetes</taxon>
        <taxon>Micrococcales</taxon>
        <taxon>Microbacteriaceae</taxon>
        <taxon>Leifsonia</taxon>
    </lineage>
</organism>
<accession>U3P498</accession>
<dbReference type="STRING" id="1389489.O159_03660"/>
<evidence type="ECO:0000313" key="3">
    <source>
        <dbReference type="EMBL" id="AGW40581.1"/>
    </source>
</evidence>
<reference evidence="3 4" key="1">
    <citation type="journal article" date="2013" name="Genome Announc.">
        <title>Complete Genome Sequence of Leifsonia xyli subsp. cynodontis Strain DSM46306, a Gram-Positive Bacterial Pathogen of Grasses.</title>
        <authorList>
            <person name="Monteiro-Vitorello C.B."/>
            <person name="Zerillo M.M."/>
            <person name="Van Sluys M.A."/>
            <person name="Camargo L.E."/>
            <person name="Kitajima J.P."/>
        </authorList>
    </citation>
    <scope>NUCLEOTIDE SEQUENCE [LARGE SCALE GENOMIC DNA]</scope>
    <source>
        <strain evidence="3 4">DSM 46306</strain>
    </source>
</reference>
<dbReference type="Proteomes" id="UP000016743">
    <property type="component" value="Chromosome"/>
</dbReference>
<dbReference type="HOGENOM" id="CLU_147960_0_0_11"/>
<feature type="region of interest" description="Disordered" evidence="1">
    <location>
        <begin position="89"/>
        <end position="112"/>
    </location>
</feature>